<dbReference type="InterPro" id="IPR051089">
    <property type="entry name" value="prtT"/>
</dbReference>
<keyword evidence="3" id="KW-0805">Transcription regulation</keyword>
<evidence type="ECO:0000256" key="4">
    <source>
        <dbReference type="ARBA" id="ARBA00023125"/>
    </source>
</evidence>
<keyword evidence="5" id="KW-0804">Transcription</keyword>
<dbReference type="Proteomes" id="UP000326950">
    <property type="component" value="Unassembled WGS sequence"/>
</dbReference>
<dbReference type="EMBL" id="ML738815">
    <property type="protein sequence ID" value="KAE8155674.1"/>
    <property type="molecule type" value="Genomic_DNA"/>
</dbReference>
<keyword evidence="6" id="KW-0539">Nucleus</keyword>
<dbReference type="Gene3D" id="4.10.240.10">
    <property type="entry name" value="Zn(2)-C6 fungal-type DNA-binding domain"/>
    <property type="match status" value="1"/>
</dbReference>
<keyword evidence="10" id="KW-1185">Reference proteome</keyword>
<dbReference type="AlphaFoldDB" id="A0A5N6UAR0"/>
<organism evidence="9 10">
    <name type="scientific">Aspergillus tamarii</name>
    <dbReference type="NCBI Taxonomy" id="41984"/>
    <lineage>
        <taxon>Eukaryota</taxon>
        <taxon>Fungi</taxon>
        <taxon>Dikarya</taxon>
        <taxon>Ascomycota</taxon>
        <taxon>Pezizomycotina</taxon>
        <taxon>Eurotiomycetes</taxon>
        <taxon>Eurotiomycetidae</taxon>
        <taxon>Eurotiales</taxon>
        <taxon>Aspergillaceae</taxon>
        <taxon>Aspergillus</taxon>
        <taxon>Aspergillus subgen. Circumdati</taxon>
    </lineage>
</organism>
<feature type="compositionally biased region" description="Polar residues" evidence="7">
    <location>
        <begin position="78"/>
        <end position="89"/>
    </location>
</feature>
<evidence type="ECO:0000256" key="6">
    <source>
        <dbReference type="ARBA" id="ARBA00023242"/>
    </source>
</evidence>
<evidence type="ECO:0000256" key="3">
    <source>
        <dbReference type="ARBA" id="ARBA00023015"/>
    </source>
</evidence>
<keyword evidence="4" id="KW-0238">DNA-binding</keyword>
<gene>
    <name evidence="9" type="ORF">BDV40DRAFT_306786</name>
</gene>
<dbReference type="GO" id="GO:0000976">
    <property type="term" value="F:transcription cis-regulatory region binding"/>
    <property type="evidence" value="ECO:0007669"/>
    <property type="project" value="TreeGrafter"/>
</dbReference>
<feature type="region of interest" description="Disordered" evidence="7">
    <location>
        <begin position="78"/>
        <end position="104"/>
    </location>
</feature>
<comment type="subcellular location">
    <subcellularLocation>
        <location evidence="1">Nucleus</location>
    </subcellularLocation>
</comment>
<sequence length="599" mass="66180">MNATPSAVKRRACVACTAAKAKCTPQAVNQCQRCARLGKSCTYLDLPQTKRKHKATPSRVEVLEKKVDQLMSQLAALTQQQQNGQTSPDPSNPPITDLAPSRDPQLDSTDIAALLDAAKDPSHGLDPPTSSVLEHQPSIVDRGLLSEVEAERLVTAFQLDFVPKFPFVLVAHGETAASLRDREPFLFLCIVAATMGSAHPLRKTVAEEIMNHVTSRLVVRSERNLELLRGLLVHSAWYSYPAEKYHPRLLLLIQFCVSLLYDLGLHRKPTLNSDEQRALLGTYWLSVGFSGTLGQPITMKHDSRIDECIESLASTGHLSDRWVAPFIHLQSFLATMDEVYASMQASGGRVLVQVTRGSLQRQFDNVRAYVEKYLSSCPLSTANALRTEIKYMEIRLEELSLREELWIAEPASAVRTTMLMGIIQRSKELLQTIKNLPTSEIAQMTITTSARICATVGYMPTAVLALLNLITGPTDSTMDAQVQPVVDTAEYPALVTELANALETRFEGMSAADKQTDILGSLCSKMRLLARCYPYQVRAIVEIVPSQGARQDTSMIASHANEIAMTPQVWPSIYGDLGDTFPVDYIPWDSLLSNFTSFS</sequence>
<dbReference type="PROSITE" id="PS00463">
    <property type="entry name" value="ZN2_CY6_FUNGAL_1"/>
    <property type="match status" value="1"/>
</dbReference>
<feature type="domain" description="Zn(2)-C6 fungal-type" evidence="8">
    <location>
        <begin position="12"/>
        <end position="43"/>
    </location>
</feature>
<evidence type="ECO:0000256" key="7">
    <source>
        <dbReference type="SAM" id="MobiDB-lite"/>
    </source>
</evidence>
<keyword evidence="2" id="KW-0862">Zinc</keyword>
<protein>
    <recommendedName>
        <fullName evidence="8">Zn(2)-C6 fungal-type domain-containing protein</fullName>
    </recommendedName>
</protein>
<dbReference type="GO" id="GO:0008270">
    <property type="term" value="F:zinc ion binding"/>
    <property type="evidence" value="ECO:0007669"/>
    <property type="project" value="InterPro"/>
</dbReference>
<dbReference type="OrthoDB" id="1600564at2759"/>
<dbReference type="InterPro" id="IPR001138">
    <property type="entry name" value="Zn2Cys6_DnaBD"/>
</dbReference>
<evidence type="ECO:0000256" key="5">
    <source>
        <dbReference type="ARBA" id="ARBA00023163"/>
    </source>
</evidence>
<reference evidence="9 10" key="1">
    <citation type="submission" date="2019-04" db="EMBL/GenBank/DDBJ databases">
        <title>Friends and foes A comparative genomics study of 23 Aspergillus species from section Flavi.</title>
        <authorList>
            <consortium name="DOE Joint Genome Institute"/>
            <person name="Kjaerbolling I."/>
            <person name="Vesth T."/>
            <person name="Frisvad J.C."/>
            <person name="Nybo J.L."/>
            <person name="Theobald S."/>
            <person name="Kildgaard S."/>
            <person name="Isbrandt T."/>
            <person name="Kuo A."/>
            <person name="Sato A."/>
            <person name="Lyhne E.K."/>
            <person name="Kogle M.E."/>
            <person name="Wiebenga A."/>
            <person name="Kun R.S."/>
            <person name="Lubbers R.J."/>
            <person name="Makela M.R."/>
            <person name="Barry K."/>
            <person name="Chovatia M."/>
            <person name="Clum A."/>
            <person name="Daum C."/>
            <person name="Haridas S."/>
            <person name="He G."/>
            <person name="LaButti K."/>
            <person name="Lipzen A."/>
            <person name="Mondo S."/>
            <person name="Riley R."/>
            <person name="Salamov A."/>
            <person name="Simmons B.A."/>
            <person name="Magnuson J.K."/>
            <person name="Henrissat B."/>
            <person name="Mortensen U.H."/>
            <person name="Larsen T.O."/>
            <person name="Devries R.P."/>
            <person name="Grigoriev I.V."/>
            <person name="Machida M."/>
            <person name="Baker S.E."/>
            <person name="Andersen M.R."/>
        </authorList>
    </citation>
    <scope>NUCLEOTIDE SEQUENCE [LARGE SCALE GENOMIC DNA]</scope>
    <source>
        <strain evidence="9 10">CBS 117626</strain>
    </source>
</reference>
<proteinExistence type="predicted"/>
<dbReference type="SUPFAM" id="SSF57701">
    <property type="entry name" value="Zn2/Cys6 DNA-binding domain"/>
    <property type="match status" value="1"/>
</dbReference>
<dbReference type="CDD" id="cd00067">
    <property type="entry name" value="GAL4"/>
    <property type="match status" value="1"/>
</dbReference>
<dbReference type="SMART" id="SM00066">
    <property type="entry name" value="GAL4"/>
    <property type="match status" value="1"/>
</dbReference>
<dbReference type="CDD" id="cd12148">
    <property type="entry name" value="fungal_TF_MHR"/>
    <property type="match status" value="1"/>
</dbReference>
<evidence type="ECO:0000313" key="10">
    <source>
        <dbReference type="Proteomes" id="UP000326950"/>
    </source>
</evidence>
<dbReference type="GO" id="GO:0000981">
    <property type="term" value="F:DNA-binding transcription factor activity, RNA polymerase II-specific"/>
    <property type="evidence" value="ECO:0007669"/>
    <property type="project" value="InterPro"/>
</dbReference>
<accession>A0A5N6UAR0</accession>
<name>A0A5N6UAR0_ASPTM</name>
<dbReference type="InterPro" id="IPR036864">
    <property type="entry name" value="Zn2-C6_fun-type_DNA-bd_sf"/>
</dbReference>
<evidence type="ECO:0000313" key="9">
    <source>
        <dbReference type="EMBL" id="KAE8155674.1"/>
    </source>
</evidence>
<evidence type="ECO:0000259" key="8">
    <source>
        <dbReference type="PROSITE" id="PS50048"/>
    </source>
</evidence>
<dbReference type="PROSITE" id="PS50048">
    <property type="entry name" value="ZN2_CY6_FUNGAL_2"/>
    <property type="match status" value="1"/>
</dbReference>
<dbReference type="PANTHER" id="PTHR31845:SF10">
    <property type="entry name" value="ZN(II)2CYS6 TRANSCRIPTION FACTOR (EUROFUNG)"/>
    <property type="match status" value="1"/>
</dbReference>
<dbReference type="GO" id="GO:0005634">
    <property type="term" value="C:nucleus"/>
    <property type="evidence" value="ECO:0007669"/>
    <property type="project" value="UniProtKB-SubCell"/>
</dbReference>
<evidence type="ECO:0000256" key="1">
    <source>
        <dbReference type="ARBA" id="ARBA00004123"/>
    </source>
</evidence>
<dbReference type="PANTHER" id="PTHR31845">
    <property type="entry name" value="FINGER DOMAIN PROTEIN, PUTATIVE-RELATED"/>
    <property type="match status" value="1"/>
</dbReference>
<evidence type="ECO:0000256" key="2">
    <source>
        <dbReference type="ARBA" id="ARBA00022833"/>
    </source>
</evidence>
<dbReference type="GO" id="GO:0009893">
    <property type="term" value="P:positive regulation of metabolic process"/>
    <property type="evidence" value="ECO:0007669"/>
    <property type="project" value="UniProtKB-ARBA"/>
</dbReference>